<dbReference type="EMBL" id="JBDPGJ010000003">
    <property type="protein sequence ID" value="MEX0406848.1"/>
    <property type="molecule type" value="Genomic_DNA"/>
</dbReference>
<keyword evidence="3" id="KW-1185">Reference proteome</keyword>
<feature type="region of interest" description="Disordered" evidence="1">
    <location>
        <begin position="89"/>
        <end position="117"/>
    </location>
</feature>
<protein>
    <submittedName>
        <fullName evidence="2">Uncharacterized protein</fullName>
    </submittedName>
</protein>
<organism evidence="2 3">
    <name type="scientific">Aquibium pacificus</name>
    <dbReference type="NCBI Taxonomy" id="3153579"/>
    <lineage>
        <taxon>Bacteria</taxon>
        <taxon>Pseudomonadati</taxon>
        <taxon>Pseudomonadota</taxon>
        <taxon>Alphaproteobacteria</taxon>
        <taxon>Hyphomicrobiales</taxon>
        <taxon>Phyllobacteriaceae</taxon>
        <taxon>Aquibium</taxon>
    </lineage>
</organism>
<sequence length="117" mass="12468">MKTYAKISNSRQALINGDLVAFADTLAAFGRAAAETEVQLMADPLLANSGLGPTLDDGKTLFHADRNNIGTSAAINVAALSEARKIMREHKVSTAQRRPLPTSSRRQIPSLNCTSST</sequence>
<evidence type="ECO:0000313" key="3">
    <source>
        <dbReference type="Proteomes" id="UP001556692"/>
    </source>
</evidence>
<proteinExistence type="predicted"/>
<evidence type="ECO:0000256" key="1">
    <source>
        <dbReference type="SAM" id="MobiDB-lite"/>
    </source>
</evidence>
<dbReference type="RefSeq" id="WP_367954730.1">
    <property type="nucleotide sequence ID" value="NZ_JBDPGJ010000003.1"/>
</dbReference>
<name>A0ABV3SJB3_9HYPH</name>
<gene>
    <name evidence="2" type="ORF">ABGN05_14370</name>
</gene>
<dbReference type="Proteomes" id="UP001556692">
    <property type="component" value="Unassembled WGS sequence"/>
</dbReference>
<reference evidence="2 3" key="1">
    <citation type="submission" date="2024-05" db="EMBL/GenBank/DDBJ databases">
        <authorList>
            <person name="Jiang F."/>
        </authorList>
    </citation>
    <scope>NUCLEOTIDE SEQUENCE [LARGE SCALE GENOMIC DNA]</scope>
    <source>
        <strain evidence="2 3">LZ166</strain>
    </source>
</reference>
<dbReference type="Pfam" id="PF25209">
    <property type="entry name" value="Phage_capsid_4"/>
    <property type="match status" value="1"/>
</dbReference>
<feature type="compositionally biased region" description="Polar residues" evidence="1">
    <location>
        <begin position="93"/>
        <end position="117"/>
    </location>
</feature>
<evidence type="ECO:0000313" key="2">
    <source>
        <dbReference type="EMBL" id="MEX0406848.1"/>
    </source>
</evidence>
<accession>A0ABV3SJB3</accession>
<comment type="caution">
    <text evidence="2">The sequence shown here is derived from an EMBL/GenBank/DDBJ whole genome shotgun (WGS) entry which is preliminary data.</text>
</comment>